<dbReference type="InterPro" id="IPR000847">
    <property type="entry name" value="LysR_HTH_N"/>
</dbReference>
<dbReference type="Pfam" id="PF03466">
    <property type="entry name" value="LysR_substrate"/>
    <property type="match status" value="1"/>
</dbReference>
<dbReference type="SUPFAM" id="SSF46785">
    <property type="entry name" value="Winged helix' DNA-binding domain"/>
    <property type="match status" value="1"/>
</dbReference>
<dbReference type="Pfam" id="PF00126">
    <property type="entry name" value="HTH_1"/>
    <property type="match status" value="1"/>
</dbReference>
<accession>A0A2U8GKW4</accession>
<evidence type="ECO:0000256" key="2">
    <source>
        <dbReference type="ARBA" id="ARBA00023015"/>
    </source>
</evidence>
<dbReference type="KEGG" id="acom:CEW83_02495"/>
<feature type="domain" description="HTH lysR-type" evidence="5">
    <location>
        <begin position="7"/>
        <end position="64"/>
    </location>
</feature>
<dbReference type="InterPro" id="IPR005119">
    <property type="entry name" value="LysR_subst-bd"/>
</dbReference>
<keyword evidence="7" id="KW-1185">Reference proteome</keyword>
<dbReference type="EMBL" id="CP022187">
    <property type="protein sequence ID" value="AWI74227.1"/>
    <property type="molecule type" value="Genomic_DNA"/>
</dbReference>
<dbReference type="GO" id="GO:0032993">
    <property type="term" value="C:protein-DNA complex"/>
    <property type="evidence" value="ECO:0007669"/>
    <property type="project" value="TreeGrafter"/>
</dbReference>
<protein>
    <submittedName>
        <fullName evidence="6">LysR family transcriptional regulator</fullName>
    </submittedName>
</protein>
<dbReference type="RefSeq" id="WP_108947935.1">
    <property type="nucleotide sequence ID" value="NZ_CP022187.1"/>
</dbReference>
<dbReference type="Proteomes" id="UP000244930">
    <property type="component" value="Chromosome"/>
</dbReference>
<evidence type="ECO:0000313" key="6">
    <source>
        <dbReference type="EMBL" id="AWI74227.1"/>
    </source>
</evidence>
<evidence type="ECO:0000256" key="1">
    <source>
        <dbReference type="ARBA" id="ARBA00009437"/>
    </source>
</evidence>
<dbReference type="PANTHER" id="PTHR30346:SF0">
    <property type="entry name" value="HCA OPERON TRANSCRIPTIONAL ACTIVATOR HCAR"/>
    <property type="match status" value="1"/>
</dbReference>
<dbReference type="GO" id="GO:0003700">
    <property type="term" value="F:DNA-binding transcription factor activity"/>
    <property type="evidence" value="ECO:0007669"/>
    <property type="project" value="InterPro"/>
</dbReference>
<dbReference type="Gene3D" id="3.40.190.10">
    <property type="entry name" value="Periplasmic binding protein-like II"/>
    <property type="match status" value="2"/>
</dbReference>
<gene>
    <name evidence="6" type="ORF">CEW83_02495</name>
</gene>
<dbReference type="Gene3D" id="1.10.10.10">
    <property type="entry name" value="Winged helix-like DNA-binding domain superfamily/Winged helix DNA-binding domain"/>
    <property type="match status" value="1"/>
</dbReference>
<sequence>MSADNSVTLRQLRYFVAAAETGQFSMAATRAHVSQSAITNAVLLLEASLGVRLFDRKPHGVSLTAEGHGFYQRTRHILDSLEDALREPRFQAHHLKGAIRIGASYTVLGYFLPPLLARFRANYPDLGLDLRDMNRAEIEKAVESEEIELGVVILSNVTERERFGHHVLLRSRRQLWTSADHPLLQKDNAALEDIAAYPYIQITVDEGERSTQRYWQARGIAPDIAFRTGAVEALRGLIAHGFGVTILSDMMYRPWSLEGKKIESRPILDVVPDMEVGLIWKRGAELARPADAFRQFLIQTCGS</sequence>
<evidence type="ECO:0000256" key="3">
    <source>
        <dbReference type="ARBA" id="ARBA00023125"/>
    </source>
</evidence>
<dbReference type="GO" id="GO:0003677">
    <property type="term" value="F:DNA binding"/>
    <property type="evidence" value="ECO:0007669"/>
    <property type="project" value="UniProtKB-KW"/>
</dbReference>
<evidence type="ECO:0000259" key="5">
    <source>
        <dbReference type="PROSITE" id="PS50931"/>
    </source>
</evidence>
<name>A0A2U8GKW4_9RHOO</name>
<dbReference type="PANTHER" id="PTHR30346">
    <property type="entry name" value="TRANSCRIPTIONAL DUAL REGULATOR HCAR-RELATED"/>
    <property type="match status" value="1"/>
</dbReference>
<dbReference type="AlphaFoldDB" id="A0A2U8GKW4"/>
<dbReference type="PRINTS" id="PR00039">
    <property type="entry name" value="HTHLYSR"/>
</dbReference>
<evidence type="ECO:0000256" key="4">
    <source>
        <dbReference type="ARBA" id="ARBA00023163"/>
    </source>
</evidence>
<keyword evidence="2" id="KW-0805">Transcription regulation</keyword>
<dbReference type="SUPFAM" id="SSF53850">
    <property type="entry name" value="Periplasmic binding protein-like II"/>
    <property type="match status" value="1"/>
</dbReference>
<dbReference type="FunFam" id="1.10.10.10:FF:000001">
    <property type="entry name" value="LysR family transcriptional regulator"/>
    <property type="match status" value="1"/>
</dbReference>
<organism evidence="6 7">
    <name type="scientific">Parazoarcus communis</name>
    <dbReference type="NCBI Taxonomy" id="41977"/>
    <lineage>
        <taxon>Bacteria</taxon>
        <taxon>Pseudomonadati</taxon>
        <taxon>Pseudomonadota</taxon>
        <taxon>Betaproteobacteria</taxon>
        <taxon>Rhodocyclales</taxon>
        <taxon>Zoogloeaceae</taxon>
        <taxon>Parazoarcus</taxon>
    </lineage>
</organism>
<dbReference type="PROSITE" id="PS50931">
    <property type="entry name" value="HTH_LYSR"/>
    <property type="match status" value="1"/>
</dbReference>
<evidence type="ECO:0000313" key="7">
    <source>
        <dbReference type="Proteomes" id="UP000244930"/>
    </source>
</evidence>
<keyword evidence="4" id="KW-0804">Transcription</keyword>
<proteinExistence type="inferred from homology"/>
<dbReference type="InterPro" id="IPR036390">
    <property type="entry name" value="WH_DNA-bd_sf"/>
</dbReference>
<reference evidence="6 7" key="1">
    <citation type="submission" date="2017-06" db="EMBL/GenBank/DDBJ databases">
        <title>Azoarcus.</title>
        <authorList>
            <person name="Woo J.-H."/>
            <person name="Kim H.-S."/>
        </authorList>
    </citation>
    <scope>NUCLEOTIDE SEQUENCE [LARGE SCALE GENOMIC DNA]</scope>
    <source>
        <strain evidence="6 7">TSPY31</strain>
    </source>
</reference>
<dbReference type="InterPro" id="IPR036388">
    <property type="entry name" value="WH-like_DNA-bd_sf"/>
</dbReference>
<comment type="similarity">
    <text evidence="1">Belongs to the LysR transcriptional regulatory family.</text>
</comment>
<keyword evidence="3" id="KW-0238">DNA-binding</keyword>